<comment type="caution">
    <text evidence="1">The sequence shown here is derived from an EMBL/GenBank/DDBJ whole genome shotgun (WGS) entry which is preliminary data.</text>
</comment>
<protein>
    <submittedName>
        <fullName evidence="1">Uncharacterized protein</fullName>
    </submittedName>
</protein>
<reference evidence="1 2" key="1">
    <citation type="submission" date="2017-12" db="EMBL/GenBank/DDBJ databases">
        <title>Comparative genomics of Botrytis spp.</title>
        <authorList>
            <person name="Valero-Jimenez C.A."/>
            <person name="Tapia P."/>
            <person name="Veloso J."/>
            <person name="Silva-Moreno E."/>
            <person name="Staats M."/>
            <person name="Valdes J.H."/>
            <person name="Van Kan J.A.L."/>
        </authorList>
    </citation>
    <scope>NUCLEOTIDE SEQUENCE [LARGE SCALE GENOMIC DNA]</scope>
    <source>
        <strain evidence="1 2">Bp0003</strain>
    </source>
</reference>
<sequence>MVFNLCSTKFKYSSLEDDDRSFTQRFLHSLSHALRFWREAIIICLVVICTILTTQDAYMHSHLPRFNGVKSYHLTSETTRWRQFQWNTNLYSSADPQNEDYINTAWDQIVPAFGIVAVDHEWAAEHNLPASMSLPSNASRGVYIVDAGYEKHEFDAAITKMTVKLFERKAS</sequence>
<organism evidence="1 2">
    <name type="scientific">Botrytis paeoniae</name>
    <dbReference type="NCBI Taxonomy" id="278948"/>
    <lineage>
        <taxon>Eukaryota</taxon>
        <taxon>Fungi</taxon>
        <taxon>Dikarya</taxon>
        <taxon>Ascomycota</taxon>
        <taxon>Pezizomycotina</taxon>
        <taxon>Leotiomycetes</taxon>
        <taxon>Helotiales</taxon>
        <taxon>Sclerotiniaceae</taxon>
        <taxon>Botrytis</taxon>
    </lineage>
</organism>
<name>A0A4Z1FKS2_9HELO</name>
<dbReference type="EMBL" id="PQXI01000175">
    <property type="protein sequence ID" value="TGO22267.1"/>
    <property type="molecule type" value="Genomic_DNA"/>
</dbReference>
<gene>
    <name evidence="1" type="ORF">BPAE_0175g00110</name>
</gene>
<accession>A0A4Z1FKS2</accession>
<evidence type="ECO:0000313" key="2">
    <source>
        <dbReference type="Proteomes" id="UP000297910"/>
    </source>
</evidence>
<dbReference type="AlphaFoldDB" id="A0A4Z1FKS2"/>
<proteinExistence type="predicted"/>
<keyword evidence="2" id="KW-1185">Reference proteome</keyword>
<evidence type="ECO:0000313" key="1">
    <source>
        <dbReference type="EMBL" id="TGO22267.1"/>
    </source>
</evidence>
<dbReference type="Proteomes" id="UP000297910">
    <property type="component" value="Unassembled WGS sequence"/>
</dbReference>